<evidence type="ECO:0000256" key="1">
    <source>
        <dbReference type="SAM" id="MobiDB-lite"/>
    </source>
</evidence>
<feature type="compositionally biased region" description="Low complexity" evidence="1">
    <location>
        <begin position="128"/>
        <end position="143"/>
    </location>
</feature>
<dbReference type="Proteomes" id="UP000297792">
    <property type="component" value="Unassembled WGS sequence"/>
</dbReference>
<accession>A0A4Z0HV20</accession>
<feature type="compositionally biased region" description="Polar residues" evidence="1">
    <location>
        <begin position="108"/>
        <end position="117"/>
    </location>
</feature>
<dbReference type="RefSeq" id="WP_135360204.1">
    <property type="nucleotide sequence ID" value="NZ_RWKA01000005.1"/>
</dbReference>
<reference evidence="2 3" key="1">
    <citation type="submission" date="2018-12" db="EMBL/GenBank/DDBJ databases">
        <title>Draft genome sequences of Mycolicibacterium peregrinum isolated from a pig with lymphadenitis and from soil on the same Japanese pig farm.</title>
        <authorList>
            <person name="Komatsu T."/>
            <person name="Ohya K."/>
            <person name="Sawai K."/>
            <person name="Odoi J.O."/>
            <person name="Otsu K."/>
            <person name="Ota A."/>
            <person name="Ito T."/>
            <person name="Kawai M."/>
            <person name="Maruyama F."/>
        </authorList>
    </citation>
    <scope>NUCLEOTIDE SEQUENCE [LARGE SCALE GENOMIC DNA]</scope>
    <source>
        <strain evidence="2 3">138</strain>
    </source>
</reference>
<sequence length="408" mass="41947">MVAGSAGIANAEGSPDNNGGGAAAHSSDSPAGASTVKRLSSVESADTKTRKPGLSSTPRIKPANSRRAPIGDEQAGGAGPVSIPGLSVRISRKTPAPLSSGAPARPTGVSTSSTSVRPNAPRIRSRLATAPANSPAPTSPAAPVRSVDLPSASNTDGAPAVPMPVVQAVLQLVHREVERFTLGANHFGPATGTTPIGVNAVPAIAPGVPTPADQVPTVYGDIGKWMLQSNGQISNYGGLPYQGRTVLEPVNVIIVDPTSTSAAEAACKLNTVMFWSGYPAQPIHSTGFQGTIDDVTYGQQPTGPLLGYSDNFFLFPNNHGRIFGPDPVETSAGYVWSGSFSTEQFVIYDLLPRHAYVSSNLARNALAIRLLASGRATYGGMVALDNSYNTATTTTGDHDGYAVVIVLK</sequence>
<dbReference type="EMBL" id="RWKA01000005">
    <property type="protein sequence ID" value="TGB43508.1"/>
    <property type="molecule type" value="Genomic_DNA"/>
</dbReference>
<dbReference type="AlphaFoldDB" id="A0A4Z0HV20"/>
<keyword evidence="3" id="KW-1185">Reference proteome</keyword>
<evidence type="ECO:0000313" key="3">
    <source>
        <dbReference type="Proteomes" id="UP000297792"/>
    </source>
</evidence>
<feature type="region of interest" description="Disordered" evidence="1">
    <location>
        <begin position="1"/>
        <end position="160"/>
    </location>
</feature>
<comment type="caution">
    <text evidence="2">The sequence shown here is derived from an EMBL/GenBank/DDBJ whole genome shotgun (WGS) entry which is preliminary data.</text>
</comment>
<name>A0A4Z0HV20_MYCPR</name>
<gene>
    <name evidence="2" type="ORF">EJD98_10720</name>
</gene>
<evidence type="ECO:0000313" key="2">
    <source>
        <dbReference type="EMBL" id="TGB43508.1"/>
    </source>
</evidence>
<organism evidence="2 3">
    <name type="scientific">Mycolicibacterium peregrinum</name>
    <name type="common">Mycobacterium peregrinum</name>
    <dbReference type="NCBI Taxonomy" id="43304"/>
    <lineage>
        <taxon>Bacteria</taxon>
        <taxon>Bacillati</taxon>
        <taxon>Actinomycetota</taxon>
        <taxon>Actinomycetes</taxon>
        <taxon>Mycobacteriales</taxon>
        <taxon>Mycobacteriaceae</taxon>
        <taxon>Mycolicibacterium</taxon>
    </lineage>
</organism>
<proteinExistence type="predicted"/>
<protein>
    <submittedName>
        <fullName evidence="2">Uncharacterized protein</fullName>
    </submittedName>
</protein>